<keyword evidence="10" id="KW-0472">Membrane</keyword>
<dbReference type="eggNOG" id="KOG4449">
    <property type="taxonomic scope" value="Eukaryota"/>
</dbReference>
<protein>
    <recommendedName>
        <fullName evidence="3">Mitochondrial import receptor subunit TOM7 homolog</fullName>
    </recommendedName>
    <alternativeName>
        <fullName evidence="11">Translocase of outer membrane 7 kDa subunit homolog</fullName>
    </alternativeName>
</protein>
<dbReference type="AlphaFoldDB" id="A7RUQ7"/>
<dbReference type="HOGENOM" id="CLU_1724470_0_0_1"/>
<comment type="similarity">
    <text evidence="2">Belongs to the Tom7 family.</text>
</comment>
<dbReference type="PANTHER" id="PTHR46722:SF1">
    <property type="entry name" value="MITOCHONDRIAL IMPORT RECEPTOR SUBUNIT TOM7 HOMOLOG"/>
    <property type="match status" value="1"/>
</dbReference>
<dbReference type="InterPro" id="IPR012621">
    <property type="entry name" value="Tom7"/>
</dbReference>
<dbReference type="GO" id="GO:0030150">
    <property type="term" value="P:protein import into mitochondrial matrix"/>
    <property type="evidence" value="ECO:0007669"/>
    <property type="project" value="InterPro"/>
</dbReference>
<dbReference type="GO" id="GO:1903955">
    <property type="term" value="P:positive regulation of protein targeting to mitochondrion"/>
    <property type="evidence" value="ECO:0000318"/>
    <property type="project" value="GO_Central"/>
</dbReference>
<dbReference type="GO" id="GO:0005742">
    <property type="term" value="C:mitochondrial outer membrane translocase complex"/>
    <property type="evidence" value="ECO:0000318"/>
    <property type="project" value="GO_Central"/>
</dbReference>
<evidence type="ECO:0000256" key="2">
    <source>
        <dbReference type="ARBA" id="ARBA00010917"/>
    </source>
</evidence>
<evidence type="ECO:0000256" key="7">
    <source>
        <dbReference type="ARBA" id="ARBA00022927"/>
    </source>
</evidence>
<organism evidence="12 13">
    <name type="scientific">Nematostella vectensis</name>
    <name type="common">Starlet sea anemone</name>
    <dbReference type="NCBI Taxonomy" id="45351"/>
    <lineage>
        <taxon>Eukaryota</taxon>
        <taxon>Metazoa</taxon>
        <taxon>Cnidaria</taxon>
        <taxon>Anthozoa</taxon>
        <taxon>Hexacorallia</taxon>
        <taxon>Actiniaria</taxon>
        <taxon>Edwardsiidae</taxon>
        <taxon>Nematostella</taxon>
    </lineage>
</organism>
<evidence type="ECO:0000256" key="4">
    <source>
        <dbReference type="ARBA" id="ARBA00022448"/>
    </source>
</evidence>
<accession>A7RUQ7</accession>
<dbReference type="Pfam" id="PF08038">
    <property type="entry name" value="Tom7"/>
    <property type="match status" value="1"/>
</dbReference>
<evidence type="ECO:0000256" key="11">
    <source>
        <dbReference type="ARBA" id="ARBA00032786"/>
    </source>
</evidence>
<evidence type="ECO:0000256" key="5">
    <source>
        <dbReference type="ARBA" id="ARBA00022692"/>
    </source>
</evidence>
<dbReference type="STRING" id="45351.A7RUQ7"/>
<evidence type="ECO:0000313" key="12">
    <source>
        <dbReference type="EMBL" id="EDO44739.1"/>
    </source>
</evidence>
<keyword evidence="5" id="KW-0812">Transmembrane</keyword>
<evidence type="ECO:0000256" key="10">
    <source>
        <dbReference type="ARBA" id="ARBA00023136"/>
    </source>
</evidence>
<evidence type="ECO:0000256" key="8">
    <source>
        <dbReference type="ARBA" id="ARBA00022989"/>
    </source>
</evidence>
<evidence type="ECO:0000313" key="13">
    <source>
        <dbReference type="Proteomes" id="UP000001593"/>
    </source>
</evidence>
<keyword evidence="9" id="KW-0496">Mitochondrion</keyword>
<gene>
    <name evidence="12" type="ORF">NEMVEDRAFT_v1g240825</name>
</gene>
<keyword evidence="8" id="KW-1133">Transmembrane helix</keyword>
<comment type="subcellular location">
    <subcellularLocation>
        <location evidence="1">Mitochondrion outer membrane</location>
        <topology evidence="1">Single-pass membrane protein</topology>
    </subcellularLocation>
</comment>
<keyword evidence="7" id="KW-0653">Protein transport</keyword>
<reference evidence="12 13" key="1">
    <citation type="journal article" date="2007" name="Science">
        <title>Sea anemone genome reveals ancestral eumetazoan gene repertoire and genomic organization.</title>
        <authorList>
            <person name="Putnam N.H."/>
            <person name="Srivastava M."/>
            <person name="Hellsten U."/>
            <person name="Dirks B."/>
            <person name="Chapman J."/>
            <person name="Salamov A."/>
            <person name="Terry A."/>
            <person name="Shapiro H."/>
            <person name="Lindquist E."/>
            <person name="Kapitonov V.V."/>
            <person name="Jurka J."/>
            <person name="Genikhovich G."/>
            <person name="Grigoriev I.V."/>
            <person name="Lucas S.M."/>
            <person name="Steele R.E."/>
            <person name="Finnerty J.R."/>
            <person name="Technau U."/>
            <person name="Martindale M.Q."/>
            <person name="Rokhsar D.S."/>
        </authorList>
    </citation>
    <scope>NUCLEOTIDE SEQUENCE [LARGE SCALE GENOMIC DNA]</scope>
    <source>
        <strain evidence="13">CH2 X CH6</strain>
    </source>
</reference>
<evidence type="ECO:0000256" key="9">
    <source>
        <dbReference type="ARBA" id="ARBA00023128"/>
    </source>
</evidence>
<sequence>MAKMKPETKKRVQTVIKYSKTAFHWGFIPLIIYLGLKRGADPGMPEPTLLRVSHPKATRPREREFKTRVLAKLWTKKHLLLLLQNCNETRRDVPQPLKDYNHFKITQGRMSDPLVYRTNIRVATIEIALAKLICDLVRSSLIGLLQLSASFF</sequence>
<keyword evidence="4" id="KW-0813">Transport</keyword>
<dbReference type="Proteomes" id="UP000001593">
    <property type="component" value="Unassembled WGS sequence"/>
</dbReference>
<evidence type="ECO:0000256" key="1">
    <source>
        <dbReference type="ARBA" id="ARBA00004572"/>
    </source>
</evidence>
<dbReference type="EMBL" id="DS469541">
    <property type="protein sequence ID" value="EDO44739.1"/>
    <property type="molecule type" value="Genomic_DNA"/>
</dbReference>
<dbReference type="InParanoid" id="A7RUQ7"/>
<name>A7RUQ7_NEMVE</name>
<evidence type="ECO:0000256" key="3">
    <source>
        <dbReference type="ARBA" id="ARBA00014537"/>
    </source>
</evidence>
<proteinExistence type="inferred from homology"/>
<evidence type="ECO:0000256" key="6">
    <source>
        <dbReference type="ARBA" id="ARBA00022787"/>
    </source>
</evidence>
<keyword evidence="6" id="KW-1000">Mitochondrion outer membrane</keyword>
<keyword evidence="13" id="KW-1185">Reference proteome</keyword>
<dbReference type="PANTHER" id="PTHR46722">
    <property type="entry name" value="MITOCHONDRIAL IMPORT RECEPTOR SUBUNIT TOM7 HOMOLOG"/>
    <property type="match status" value="1"/>
</dbReference>